<dbReference type="PANTHER" id="PTHR23135">
    <property type="entry name" value="MUR LIGASE FAMILY MEMBER"/>
    <property type="match status" value="1"/>
</dbReference>
<evidence type="ECO:0000256" key="12">
    <source>
        <dbReference type="HAMAP-Rule" id="MF_00208"/>
    </source>
</evidence>
<dbReference type="SUPFAM" id="SSF53623">
    <property type="entry name" value="MurD-like peptide ligases, catalytic domain"/>
    <property type="match status" value="1"/>
</dbReference>
<comment type="catalytic activity">
    <reaction evidence="12">
        <text>UDP-N-acetyl-alpha-D-muramoyl-L-alanyl-D-glutamate + meso-2,6-diaminopimelate + ATP = UDP-N-acetyl-alpha-D-muramoyl-L-alanyl-gamma-D-glutamyl-meso-2,6-diaminopimelate + ADP + phosphate + H(+)</text>
        <dbReference type="Rhea" id="RHEA:23676"/>
        <dbReference type="ChEBI" id="CHEBI:15378"/>
        <dbReference type="ChEBI" id="CHEBI:30616"/>
        <dbReference type="ChEBI" id="CHEBI:43474"/>
        <dbReference type="ChEBI" id="CHEBI:57791"/>
        <dbReference type="ChEBI" id="CHEBI:83900"/>
        <dbReference type="ChEBI" id="CHEBI:83905"/>
        <dbReference type="ChEBI" id="CHEBI:456216"/>
        <dbReference type="EC" id="6.3.2.13"/>
    </reaction>
</comment>
<evidence type="ECO:0000259" key="15">
    <source>
        <dbReference type="Pfam" id="PF02875"/>
    </source>
</evidence>
<feature type="binding site" evidence="12">
    <location>
        <position position="151"/>
    </location>
    <ligand>
        <name>UDP-N-acetyl-alpha-D-muramoyl-L-alanyl-D-glutamate</name>
        <dbReference type="ChEBI" id="CHEBI:83900"/>
    </ligand>
</feature>
<dbReference type="HAMAP" id="MF_00208">
    <property type="entry name" value="MurE"/>
    <property type="match status" value="1"/>
</dbReference>
<dbReference type="OrthoDB" id="9800958at2"/>
<comment type="PTM">
    <text evidence="12">Carboxylation is probably crucial for Mg(2+) binding and, consequently, for the gamma-phosphate positioning of ATP.</text>
</comment>
<evidence type="ECO:0000313" key="17">
    <source>
        <dbReference type="EMBL" id="PTL39714.1"/>
    </source>
</evidence>
<dbReference type="RefSeq" id="WP_107583970.1">
    <property type="nucleotide sequence ID" value="NZ_PZJJ01000005.1"/>
</dbReference>
<dbReference type="GO" id="GO:0008765">
    <property type="term" value="F:UDP-N-acetylmuramoylalanyl-D-glutamate-2,6-diaminopimelate ligase activity"/>
    <property type="evidence" value="ECO:0007669"/>
    <property type="project" value="UniProtKB-UniRule"/>
</dbReference>
<feature type="binding site" evidence="12">
    <location>
        <position position="385"/>
    </location>
    <ligand>
        <name>meso-2,6-diaminopimelate</name>
        <dbReference type="ChEBI" id="CHEBI:57791"/>
    </ligand>
</feature>
<organism evidence="17 18">
    <name type="scientific">Alkalicoccus saliphilus</name>
    <dbReference type="NCBI Taxonomy" id="200989"/>
    <lineage>
        <taxon>Bacteria</taxon>
        <taxon>Bacillati</taxon>
        <taxon>Bacillota</taxon>
        <taxon>Bacilli</taxon>
        <taxon>Bacillales</taxon>
        <taxon>Bacillaceae</taxon>
        <taxon>Alkalicoccus</taxon>
    </lineage>
</organism>
<dbReference type="InterPro" id="IPR000713">
    <property type="entry name" value="Mur_ligase_N"/>
</dbReference>
<evidence type="ECO:0000256" key="11">
    <source>
        <dbReference type="ARBA" id="ARBA00023316"/>
    </source>
</evidence>
<comment type="subcellular location">
    <subcellularLocation>
        <location evidence="12 13">Cytoplasm</location>
    </subcellularLocation>
</comment>
<feature type="binding site" evidence="12">
    <location>
        <begin position="409"/>
        <end position="412"/>
    </location>
    <ligand>
        <name>meso-2,6-diaminopimelate</name>
        <dbReference type="ChEBI" id="CHEBI:57791"/>
    </ligand>
</feature>
<comment type="caution">
    <text evidence="17">The sequence shown here is derived from an EMBL/GenBank/DDBJ whole genome shotgun (WGS) entry which is preliminary data.</text>
</comment>
<comment type="caution">
    <text evidence="12">Lacks conserved residue(s) required for the propagation of feature annotation.</text>
</comment>
<evidence type="ECO:0000259" key="16">
    <source>
        <dbReference type="Pfam" id="PF08245"/>
    </source>
</evidence>
<proteinExistence type="inferred from homology"/>
<evidence type="ECO:0000313" key="18">
    <source>
        <dbReference type="Proteomes" id="UP000240509"/>
    </source>
</evidence>
<evidence type="ECO:0000256" key="8">
    <source>
        <dbReference type="ARBA" id="ARBA00022960"/>
    </source>
</evidence>
<dbReference type="InterPro" id="IPR004101">
    <property type="entry name" value="Mur_ligase_C"/>
</dbReference>
<keyword evidence="5 12" id="KW-0132">Cell division</keyword>
<keyword evidence="7 12" id="KW-0067">ATP-binding</keyword>
<keyword evidence="9 12" id="KW-0573">Peptidoglycan synthesis</keyword>
<evidence type="ECO:0000256" key="7">
    <source>
        <dbReference type="ARBA" id="ARBA00022840"/>
    </source>
</evidence>
<dbReference type="InterPro" id="IPR005761">
    <property type="entry name" value="UDP-N-AcMur-Glu-dNH2Pim_ligase"/>
</dbReference>
<reference evidence="17 18" key="1">
    <citation type="submission" date="2018-03" db="EMBL/GenBank/DDBJ databases">
        <title>Alkalicoccus saliphilus sp. nov., isolated from a mineral pool.</title>
        <authorList>
            <person name="Zhao B."/>
        </authorList>
    </citation>
    <scope>NUCLEOTIDE SEQUENCE [LARGE SCALE GENOMIC DNA]</scope>
    <source>
        <strain evidence="17 18">6AG</strain>
    </source>
</reference>
<dbReference type="Gene3D" id="3.90.190.20">
    <property type="entry name" value="Mur ligase, C-terminal domain"/>
    <property type="match status" value="1"/>
</dbReference>
<dbReference type="InterPro" id="IPR018109">
    <property type="entry name" value="Folylpolyglutamate_synth_CS"/>
</dbReference>
<feature type="binding site" evidence="12">
    <location>
        <begin position="152"/>
        <end position="153"/>
    </location>
    <ligand>
        <name>UDP-N-acetyl-alpha-D-muramoyl-L-alanyl-D-glutamate</name>
        <dbReference type="ChEBI" id="CHEBI:83900"/>
    </ligand>
</feature>
<dbReference type="EC" id="6.3.2.13" evidence="12"/>
<evidence type="ECO:0000256" key="2">
    <source>
        <dbReference type="ARBA" id="ARBA00005898"/>
    </source>
</evidence>
<keyword evidence="8 12" id="KW-0133">Cell shape</keyword>
<feature type="binding site" evidence="12">
    <location>
        <position position="187"/>
    </location>
    <ligand>
        <name>UDP-N-acetyl-alpha-D-muramoyl-L-alanyl-D-glutamate</name>
        <dbReference type="ChEBI" id="CHEBI:83900"/>
    </ligand>
</feature>
<keyword evidence="3 12" id="KW-0963">Cytoplasm</keyword>
<keyword evidence="18" id="KW-1185">Reference proteome</keyword>
<feature type="binding site" evidence="12">
    <location>
        <position position="463"/>
    </location>
    <ligand>
        <name>meso-2,6-diaminopimelate</name>
        <dbReference type="ChEBI" id="CHEBI:57791"/>
    </ligand>
</feature>
<dbReference type="Pfam" id="PF01225">
    <property type="entry name" value="Mur_ligase"/>
    <property type="match status" value="1"/>
</dbReference>
<comment type="similarity">
    <text evidence="2 12">Belongs to the MurCDEF family. MurE subfamily.</text>
</comment>
<dbReference type="InterPro" id="IPR013221">
    <property type="entry name" value="Mur_ligase_cen"/>
</dbReference>
<protein>
    <recommendedName>
        <fullName evidence="12">UDP-N-acetylmuramoyl-L-alanyl-D-glutamate--2,6-diaminopimelate ligase</fullName>
        <ecNumber evidence="12">6.3.2.13</ecNumber>
    </recommendedName>
    <alternativeName>
        <fullName evidence="12">Meso-A2pm-adding enzyme</fullName>
    </alternativeName>
    <alternativeName>
        <fullName evidence="12">Meso-diaminopimelate-adding enzyme</fullName>
    </alternativeName>
    <alternativeName>
        <fullName evidence="12">UDP-MurNAc-L-Ala-D-Glu:meso-diaminopimelate ligase</fullName>
    </alternativeName>
    <alternativeName>
        <fullName evidence="12">UDP-MurNAc-tripeptide synthetase</fullName>
    </alternativeName>
    <alternativeName>
        <fullName evidence="12">UDP-N-acetylmuramyl-tripeptide synthetase</fullName>
    </alternativeName>
</protein>
<dbReference type="SUPFAM" id="SSF53244">
    <property type="entry name" value="MurD-like peptide ligases, peptide-binding domain"/>
    <property type="match status" value="1"/>
</dbReference>
<dbReference type="SUPFAM" id="SSF63418">
    <property type="entry name" value="MurE/MurF N-terminal domain"/>
    <property type="match status" value="1"/>
</dbReference>
<feature type="domain" description="Mur ligase central" evidence="16">
    <location>
        <begin position="108"/>
        <end position="313"/>
    </location>
</feature>
<dbReference type="EMBL" id="PZJJ01000005">
    <property type="protein sequence ID" value="PTL39714.1"/>
    <property type="molecule type" value="Genomic_DNA"/>
</dbReference>
<dbReference type="Proteomes" id="UP000240509">
    <property type="component" value="Unassembled WGS sequence"/>
</dbReference>
<dbReference type="Pfam" id="PF02875">
    <property type="entry name" value="Mur_ligase_C"/>
    <property type="match status" value="1"/>
</dbReference>
<feature type="domain" description="Mur ligase C-terminal" evidence="15">
    <location>
        <begin position="336"/>
        <end position="461"/>
    </location>
</feature>
<feature type="binding site" evidence="12">
    <location>
        <begin position="110"/>
        <end position="116"/>
    </location>
    <ligand>
        <name>ATP</name>
        <dbReference type="ChEBI" id="CHEBI:30616"/>
    </ligand>
</feature>
<dbReference type="GO" id="GO:0009252">
    <property type="term" value="P:peptidoglycan biosynthetic process"/>
    <property type="evidence" value="ECO:0007669"/>
    <property type="project" value="UniProtKB-UniRule"/>
</dbReference>
<feature type="binding site" evidence="12">
    <location>
        <position position="179"/>
    </location>
    <ligand>
        <name>UDP-N-acetyl-alpha-D-muramoyl-L-alanyl-D-glutamate</name>
        <dbReference type="ChEBI" id="CHEBI:83900"/>
    </ligand>
</feature>
<name>A0A2T4U8J1_9BACI</name>
<keyword evidence="11 12" id="KW-0961">Cell wall biogenesis/degradation</keyword>
<evidence type="ECO:0000256" key="10">
    <source>
        <dbReference type="ARBA" id="ARBA00023306"/>
    </source>
</evidence>
<dbReference type="NCBIfam" id="NF001124">
    <property type="entry name" value="PRK00139.1-2"/>
    <property type="match status" value="1"/>
</dbReference>
<gene>
    <name evidence="12" type="primary">murE</name>
    <name evidence="17" type="ORF">C6Y45_05190</name>
</gene>
<dbReference type="UniPathway" id="UPA00219"/>
<dbReference type="GO" id="GO:0071555">
    <property type="term" value="P:cell wall organization"/>
    <property type="evidence" value="ECO:0007669"/>
    <property type="project" value="UniProtKB-KW"/>
</dbReference>
<accession>A0A2T4U8J1</accession>
<comment type="cofactor">
    <cofactor evidence="12">
        <name>Mg(2+)</name>
        <dbReference type="ChEBI" id="CHEBI:18420"/>
    </cofactor>
</comment>
<dbReference type="InterPro" id="IPR036565">
    <property type="entry name" value="Mur-like_cat_sf"/>
</dbReference>
<evidence type="ECO:0000256" key="9">
    <source>
        <dbReference type="ARBA" id="ARBA00022984"/>
    </source>
</evidence>
<dbReference type="AlphaFoldDB" id="A0A2T4U8J1"/>
<dbReference type="GO" id="GO:0008360">
    <property type="term" value="P:regulation of cell shape"/>
    <property type="evidence" value="ECO:0007669"/>
    <property type="project" value="UniProtKB-KW"/>
</dbReference>
<dbReference type="GO" id="GO:0051301">
    <property type="term" value="P:cell division"/>
    <property type="evidence" value="ECO:0007669"/>
    <property type="project" value="UniProtKB-KW"/>
</dbReference>
<evidence type="ECO:0000256" key="6">
    <source>
        <dbReference type="ARBA" id="ARBA00022741"/>
    </source>
</evidence>
<feature type="domain" description="Mur ligase N-terminal catalytic" evidence="14">
    <location>
        <begin position="24"/>
        <end position="96"/>
    </location>
</feature>
<dbReference type="InterPro" id="IPR036615">
    <property type="entry name" value="Mur_ligase_C_dom_sf"/>
</dbReference>
<dbReference type="InterPro" id="IPR035911">
    <property type="entry name" value="MurE/MurF_N"/>
</dbReference>
<keyword evidence="6 12" id="KW-0547">Nucleotide-binding</keyword>
<feature type="modified residue" description="N6-carboxylysine" evidence="12">
    <location>
        <position position="219"/>
    </location>
</feature>
<feature type="short sequence motif" description="Meso-diaminopimelate recognition motif" evidence="12">
    <location>
        <begin position="409"/>
        <end position="412"/>
    </location>
</feature>
<evidence type="ECO:0000259" key="14">
    <source>
        <dbReference type="Pfam" id="PF01225"/>
    </source>
</evidence>
<feature type="binding site" evidence="12">
    <location>
        <position position="459"/>
    </location>
    <ligand>
        <name>meso-2,6-diaminopimelate</name>
        <dbReference type="ChEBI" id="CHEBI:57791"/>
    </ligand>
</feature>
<keyword evidence="12" id="KW-0460">Magnesium</keyword>
<dbReference type="Pfam" id="PF08245">
    <property type="entry name" value="Mur_ligase_M"/>
    <property type="match status" value="1"/>
</dbReference>
<evidence type="ECO:0000256" key="13">
    <source>
        <dbReference type="RuleBase" id="RU004135"/>
    </source>
</evidence>
<comment type="pathway">
    <text evidence="1 12 13">Cell wall biogenesis; peptidoglycan biosynthesis.</text>
</comment>
<evidence type="ECO:0000256" key="1">
    <source>
        <dbReference type="ARBA" id="ARBA00004752"/>
    </source>
</evidence>
<dbReference type="Gene3D" id="3.40.1190.10">
    <property type="entry name" value="Mur-like, catalytic domain"/>
    <property type="match status" value="1"/>
</dbReference>
<dbReference type="PANTHER" id="PTHR23135:SF4">
    <property type="entry name" value="UDP-N-ACETYLMURAMOYL-L-ALANYL-D-GLUTAMATE--2,6-DIAMINOPIMELATE LIGASE MURE HOMOLOG, CHLOROPLASTIC"/>
    <property type="match status" value="1"/>
</dbReference>
<feature type="binding site" evidence="12">
    <location>
        <position position="32"/>
    </location>
    <ligand>
        <name>UDP-N-acetyl-alpha-D-muramoyl-L-alanyl-D-glutamate</name>
        <dbReference type="ChEBI" id="CHEBI:83900"/>
    </ligand>
</feature>
<evidence type="ECO:0000256" key="5">
    <source>
        <dbReference type="ARBA" id="ARBA00022618"/>
    </source>
</evidence>
<dbReference type="PROSITE" id="PS01011">
    <property type="entry name" value="FOLYLPOLYGLU_SYNT_1"/>
    <property type="match status" value="1"/>
</dbReference>
<dbReference type="GO" id="GO:0005524">
    <property type="term" value="F:ATP binding"/>
    <property type="evidence" value="ECO:0007669"/>
    <property type="project" value="UniProtKB-UniRule"/>
</dbReference>
<sequence length="489" mass="53747">MISLHTIASLFPIRKEYGSIKHVEISSLSMDSREVEAGSLFFCVPGYTVDGHDYAESAVRNGAAALISDRSLEVSVPYIQVPDVRRAMALAAARFYEFPSMDMQLIGVTGTNGKTSVTHFIEQMLQELGSKTGMIGTMYTRYDGKQEESVNTTPESLTLQKLFNDMRETGVKKAVMEVSSHALVSGRTHGTQFDVAVYTNLSQDHLDFHHSMEDYARAKSLLFAQLGSSYERNKQTAAVINADDEYSFIMEEASAAPVLLYGLSEKASIRAENLNLQPGGSSFDFCAPGVKQKIHTALPGKFSVYNVLAAAAALYGAGYKWESILPLLSGLRGVTGRFEPVLSDVPVHVIVDYAHTPDSLKNVLETISGIAEKNIYTVVGCGGNRDKAKRPLMAEEAERYSSHVYLTSDNPRLEKPGDIINDMEKGMSGASYTVVEDRKKAIFEAVKRASAGDVVLIAGKGHETYQEIGRERFDFNDRLVAEEALKEWE</sequence>
<dbReference type="GO" id="GO:0004326">
    <property type="term" value="F:tetrahydrofolylpolyglutamate synthase activity"/>
    <property type="evidence" value="ECO:0007669"/>
    <property type="project" value="InterPro"/>
</dbReference>
<evidence type="ECO:0000256" key="3">
    <source>
        <dbReference type="ARBA" id="ARBA00022490"/>
    </source>
</evidence>
<keyword evidence="10 12" id="KW-0131">Cell cycle</keyword>
<dbReference type="NCBIfam" id="TIGR01085">
    <property type="entry name" value="murE"/>
    <property type="match status" value="1"/>
</dbReference>
<keyword evidence="4 12" id="KW-0436">Ligase</keyword>
<dbReference type="Gene3D" id="3.40.1390.10">
    <property type="entry name" value="MurE/MurF, N-terminal domain"/>
    <property type="match status" value="1"/>
</dbReference>
<comment type="function">
    <text evidence="12">Catalyzes the addition of meso-diaminopimelic acid to the nucleotide precursor UDP-N-acetylmuramoyl-L-alanyl-D-glutamate (UMAG) in the biosynthesis of bacterial cell-wall peptidoglycan.</text>
</comment>
<dbReference type="NCBIfam" id="NF001126">
    <property type="entry name" value="PRK00139.1-4"/>
    <property type="match status" value="1"/>
</dbReference>
<dbReference type="GO" id="GO:0005737">
    <property type="term" value="C:cytoplasm"/>
    <property type="evidence" value="ECO:0007669"/>
    <property type="project" value="UniProtKB-SubCell"/>
</dbReference>
<dbReference type="GO" id="GO:0000287">
    <property type="term" value="F:magnesium ion binding"/>
    <property type="evidence" value="ECO:0007669"/>
    <property type="project" value="UniProtKB-UniRule"/>
</dbReference>
<evidence type="ECO:0000256" key="4">
    <source>
        <dbReference type="ARBA" id="ARBA00022598"/>
    </source>
</evidence>